<sequence length="566" mass="66288">MNRNPHSILFGQDNDISPEKINMRLHFLEDPEPSEKLSEKLIDLFLVFIESKNNFSPVSFGKLKVLIVKLLLTHKIIPMKNNISFGQTLSKKMTANASRNITPPRPPDNLTCTLEKNQDIPDGDISNGDIPYEEILQSIDQNLSENTEDAIIYETIFENTSEIVKMIIDQYVFACLCVWMQNFPQEMMKYAVSLISQINHSYEYDLPLYEISLPALALLIFAENFQLVNEDDSFLEKFNPMQDEVYASIMGITLKDDVFPIENSYKKFVSQCNKCDFIEENDFLWYIKCLYFHFSKFYMLNYLSNNMLIKQACSLLEVVVLKILTYFMIWNLKHYDKICLSQFNIRMHISCLSNLILTTLPSCAPETGITCFLMLLRNSFPPSLLINYIPILIKVSSLNEIIRTDVFKILSYLVYELHDDEYKEDLCDFLVEQDFDNLPFASRMSFLQLLIILLKNNNLKYYPLYSYDQLSQKVLFYTFQSDDKEFIECATSFLYTLLTSFRQYEQTVIATCSFCEMVKSSVQNLLKYHDYQEKINNLYLLLQESDQVYSQQFSSVIHDIYDETLE</sequence>
<name>A0A1J4JKR6_9EUKA</name>
<dbReference type="EMBL" id="MLAK01001071">
    <property type="protein sequence ID" value="OHS98157.1"/>
    <property type="molecule type" value="Genomic_DNA"/>
</dbReference>
<gene>
    <name evidence="1" type="ORF">TRFO_09004</name>
</gene>
<evidence type="ECO:0000313" key="1">
    <source>
        <dbReference type="EMBL" id="OHS98157.1"/>
    </source>
</evidence>
<dbReference type="VEuPathDB" id="TrichDB:TRFO_09004"/>
<proteinExistence type="predicted"/>
<dbReference type="RefSeq" id="XP_068351294.1">
    <property type="nucleotide sequence ID" value="XM_068494627.1"/>
</dbReference>
<protein>
    <submittedName>
        <fullName evidence="1">Uncharacterized protein</fullName>
    </submittedName>
</protein>
<dbReference type="AlphaFoldDB" id="A0A1J4JKR6"/>
<organism evidence="1 2">
    <name type="scientific">Tritrichomonas foetus</name>
    <dbReference type="NCBI Taxonomy" id="1144522"/>
    <lineage>
        <taxon>Eukaryota</taxon>
        <taxon>Metamonada</taxon>
        <taxon>Parabasalia</taxon>
        <taxon>Tritrichomonadida</taxon>
        <taxon>Tritrichomonadidae</taxon>
        <taxon>Tritrichomonas</taxon>
    </lineage>
</organism>
<comment type="caution">
    <text evidence="1">The sequence shown here is derived from an EMBL/GenBank/DDBJ whole genome shotgun (WGS) entry which is preliminary data.</text>
</comment>
<keyword evidence="2" id="KW-1185">Reference proteome</keyword>
<dbReference type="GeneID" id="94829331"/>
<reference evidence="1" key="1">
    <citation type="submission" date="2016-10" db="EMBL/GenBank/DDBJ databases">
        <authorList>
            <person name="Benchimol M."/>
            <person name="Almeida L.G."/>
            <person name="Vasconcelos A.T."/>
            <person name="Perreira-Neves A."/>
            <person name="Rosa I.A."/>
            <person name="Tasca T."/>
            <person name="Bogo M.R."/>
            <person name="de Souza W."/>
        </authorList>
    </citation>
    <scope>NUCLEOTIDE SEQUENCE [LARGE SCALE GENOMIC DNA]</scope>
    <source>
        <strain evidence="1">K</strain>
    </source>
</reference>
<evidence type="ECO:0000313" key="2">
    <source>
        <dbReference type="Proteomes" id="UP000179807"/>
    </source>
</evidence>
<accession>A0A1J4JKR6</accession>
<dbReference type="Proteomes" id="UP000179807">
    <property type="component" value="Unassembled WGS sequence"/>
</dbReference>